<feature type="coiled-coil region" evidence="4">
    <location>
        <begin position="285"/>
        <end position="347"/>
    </location>
</feature>
<accession>A0A2M8LF74</accession>
<dbReference type="InterPro" id="IPR050611">
    <property type="entry name" value="ABCF"/>
</dbReference>
<dbReference type="InterPro" id="IPR027417">
    <property type="entry name" value="P-loop_NTPase"/>
</dbReference>
<keyword evidence="1" id="KW-0677">Repeat</keyword>
<evidence type="ECO:0000313" key="7">
    <source>
        <dbReference type="Proteomes" id="UP000231152"/>
    </source>
</evidence>
<keyword evidence="3" id="KW-0067">ATP-binding</keyword>
<evidence type="ECO:0000259" key="5">
    <source>
        <dbReference type="PROSITE" id="PS50893"/>
    </source>
</evidence>
<gene>
    <name evidence="6" type="ORF">COV04_01030</name>
</gene>
<keyword evidence="2" id="KW-0547">Nucleotide-binding</keyword>
<dbReference type="AlphaFoldDB" id="A0A2M8LF74"/>
<name>A0A2M8LF74_9BACT</name>
<dbReference type="SMART" id="SM00382">
    <property type="entry name" value="AAA"/>
    <property type="match status" value="2"/>
</dbReference>
<dbReference type="PANTHER" id="PTHR19211:SF14">
    <property type="entry name" value="ATP-BINDING CASSETTE SUB-FAMILY F MEMBER 1"/>
    <property type="match status" value="1"/>
</dbReference>
<dbReference type="GO" id="GO:0016887">
    <property type="term" value="F:ATP hydrolysis activity"/>
    <property type="evidence" value="ECO:0007669"/>
    <property type="project" value="InterPro"/>
</dbReference>
<dbReference type="EMBL" id="PFET01000005">
    <property type="protein sequence ID" value="PJE76097.1"/>
    <property type="molecule type" value="Genomic_DNA"/>
</dbReference>
<keyword evidence="4" id="KW-0175">Coiled coil</keyword>
<dbReference type="CDD" id="cd03221">
    <property type="entry name" value="ABCF_EF-3"/>
    <property type="match status" value="1"/>
</dbReference>
<organism evidence="6 7">
    <name type="scientific">Candidatus Uhrbacteria bacterium CG10_big_fil_rev_8_21_14_0_10_48_11</name>
    <dbReference type="NCBI Taxonomy" id="1975037"/>
    <lineage>
        <taxon>Bacteria</taxon>
        <taxon>Candidatus Uhriibacteriota</taxon>
    </lineage>
</organism>
<dbReference type="Gene3D" id="3.40.50.300">
    <property type="entry name" value="P-loop containing nucleotide triphosphate hydrolases"/>
    <property type="match status" value="2"/>
</dbReference>
<proteinExistence type="predicted"/>
<evidence type="ECO:0000256" key="1">
    <source>
        <dbReference type="ARBA" id="ARBA00022737"/>
    </source>
</evidence>
<sequence length="557" mass="62393">MLSSTHLEATDGMVTKNLLSSLTTHYKRRASQAKHYHAAVQFYIDKLKVKANTNKPYRCQYFKNPLGCRDMATTIVLRFDEVIFNYGKTKPLLDEASFSVKNEAKVALMGQNGAGKTSLFSLILGEQTPQSGSIHRTPKDATVGIAKQVVAPEQLNQTVRDFFAASFDDVPYNLDKRIADVLDAVNLKTDLTKTVRQHSGGQQARLLLAYALIQNPDILLLDEPTNNLDQDGIGHLTAFLVMYEKTVIVISHDADFLNAFTDGVIYLDVYTHKTEQYDGNYSNVVEEIERRREREQMQNAQATQQIKKKMAQAEVFAHKGGKLRSVAKRMRENAEEAAEEIVDVRREDKTIRSFTIPVQEFPFDFNGTILNIKTVRIIKKGEPIVKEIDYILRRQSHLLLAGPNGIGKTTLLKTITDGSADGATVGNGIRVGYYAQDFSMLNMEETGYDCLWKSMEKPDEHFIRSTAAGFLLDGKVLSNTIRSLSEGQKGLLSLTQLVLLRPGLIILDEPTNHINFRHLPVIAAALDNYEGAMVLVSHIPDFVAQMRIDQTIDLGRL</sequence>
<comment type="caution">
    <text evidence="6">The sequence shown here is derived from an EMBL/GenBank/DDBJ whole genome shotgun (WGS) entry which is preliminary data.</text>
</comment>
<dbReference type="PANTHER" id="PTHR19211">
    <property type="entry name" value="ATP-BINDING TRANSPORT PROTEIN-RELATED"/>
    <property type="match status" value="1"/>
</dbReference>
<evidence type="ECO:0000313" key="6">
    <source>
        <dbReference type="EMBL" id="PJE76097.1"/>
    </source>
</evidence>
<evidence type="ECO:0000256" key="2">
    <source>
        <dbReference type="ARBA" id="ARBA00022741"/>
    </source>
</evidence>
<dbReference type="GO" id="GO:0005524">
    <property type="term" value="F:ATP binding"/>
    <property type="evidence" value="ECO:0007669"/>
    <property type="project" value="UniProtKB-KW"/>
</dbReference>
<evidence type="ECO:0000256" key="3">
    <source>
        <dbReference type="ARBA" id="ARBA00022840"/>
    </source>
</evidence>
<dbReference type="SUPFAM" id="SSF52540">
    <property type="entry name" value="P-loop containing nucleoside triphosphate hydrolases"/>
    <property type="match status" value="2"/>
</dbReference>
<reference evidence="6 7" key="1">
    <citation type="submission" date="2017-09" db="EMBL/GenBank/DDBJ databases">
        <title>Depth-based differentiation of microbial function through sediment-hosted aquifers and enrichment of novel symbionts in the deep terrestrial subsurface.</title>
        <authorList>
            <person name="Probst A.J."/>
            <person name="Ladd B."/>
            <person name="Jarett J.K."/>
            <person name="Geller-Mcgrath D.E."/>
            <person name="Sieber C.M."/>
            <person name="Emerson J.B."/>
            <person name="Anantharaman K."/>
            <person name="Thomas B.C."/>
            <person name="Malmstrom R."/>
            <person name="Stieglmeier M."/>
            <person name="Klingl A."/>
            <person name="Woyke T."/>
            <person name="Ryan C.M."/>
            <person name="Banfield J.F."/>
        </authorList>
    </citation>
    <scope>NUCLEOTIDE SEQUENCE [LARGE SCALE GENOMIC DNA]</scope>
    <source>
        <strain evidence="6">CG10_big_fil_rev_8_21_14_0_10_48_11</strain>
    </source>
</reference>
<protein>
    <recommendedName>
        <fullName evidence="5">ABC transporter domain-containing protein</fullName>
    </recommendedName>
</protein>
<dbReference type="Pfam" id="PF00005">
    <property type="entry name" value="ABC_tran"/>
    <property type="match status" value="2"/>
</dbReference>
<dbReference type="Proteomes" id="UP000231152">
    <property type="component" value="Unassembled WGS sequence"/>
</dbReference>
<evidence type="ECO:0000256" key="4">
    <source>
        <dbReference type="SAM" id="Coils"/>
    </source>
</evidence>
<feature type="domain" description="ABC transporter" evidence="5">
    <location>
        <begin position="77"/>
        <end position="294"/>
    </location>
</feature>
<dbReference type="InterPro" id="IPR003439">
    <property type="entry name" value="ABC_transporter-like_ATP-bd"/>
</dbReference>
<dbReference type="PROSITE" id="PS50893">
    <property type="entry name" value="ABC_TRANSPORTER_2"/>
    <property type="match status" value="1"/>
</dbReference>
<dbReference type="InterPro" id="IPR003593">
    <property type="entry name" value="AAA+_ATPase"/>
</dbReference>